<dbReference type="InterPro" id="IPR001680">
    <property type="entry name" value="WD40_rpt"/>
</dbReference>
<keyword evidence="2 4" id="KW-0853">WD repeat</keyword>
<dbReference type="PROSITE" id="PS50082">
    <property type="entry name" value="WD_REPEATS_2"/>
    <property type="match status" value="1"/>
</dbReference>
<keyword evidence="5" id="KW-0698">rRNA processing</keyword>
<dbReference type="Gene3D" id="2.130.10.10">
    <property type="entry name" value="YVTN repeat-like/Quinoprotein amine dehydrogenase"/>
    <property type="match status" value="2"/>
</dbReference>
<evidence type="ECO:0000256" key="4">
    <source>
        <dbReference type="PROSITE-ProRule" id="PRU00221"/>
    </source>
</evidence>
<name>A0AA38LWG5_9TREE</name>
<evidence type="ECO:0000256" key="2">
    <source>
        <dbReference type="ARBA" id="ARBA00022574"/>
    </source>
</evidence>
<comment type="function">
    <text evidence="5">Component of the RIX1 complex required for processing of ITS2 sequences from 35S pre-rRNA.</text>
</comment>
<evidence type="ECO:0000313" key="6">
    <source>
        <dbReference type="EMBL" id="KAI9636629.1"/>
    </source>
</evidence>
<dbReference type="InterPro" id="IPR015943">
    <property type="entry name" value="WD40/YVTN_repeat-like_dom_sf"/>
</dbReference>
<keyword evidence="7" id="KW-1185">Reference proteome</keyword>
<evidence type="ECO:0000256" key="1">
    <source>
        <dbReference type="ARBA" id="ARBA00010143"/>
    </source>
</evidence>
<dbReference type="InterPro" id="IPR045227">
    <property type="entry name" value="WDR18/Ipi3/RID3"/>
</dbReference>
<dbReference type="InterPro" id="IPR036322">
    <property type="entry name" value="WD40_repeat_dom_sf"/>
</dbReference>
<protein>
    <recommendedName>
        <fullName evidence="5">Pre-rRNA-processing protein IPI3</fullName>
    </recommendedName>
</protein>
<comment type="caution">
    <text evidence="6">The sequence shown here is derived from an EMBL/GenBank/DDBJ whole genome shotgun (WGS) entry which is preliminary data.</text>
</comment>
<dbReference type="SMART" id="SM00320">
    <property type="entry name" value="WD40"/>
    <property type="match status" value="4"/>
</dbReference>
<dbReference type="GO" id="GO:0005656">
    <property type="term" value="C:nuclear pre-replicative complex"/>
    <property type="evidence" value="ECO:0007669"/>
    <property type="project" value="TreeGrafter"/>
</dbReference>
<accession>A0AA38LWG5</accession>
<proteinExistence type="inferred from homology"/>
<reference evidence="6" key="1">
    <citation type="journal article" date="2022" name="G3 (Bethesda)">
        <title>High quality genome of the basidiomycete yeast Dioszegia hungarica PDD-24b-2 isolated from cloud water.</title>
        <authorList>
            <person name="Jarrige D."/>
            <person name="Haridas S."/>
            <person name="Bleykasten-Grosshans C."/>
            <person name="Joly M."/>
            <person name="Nadalig T."/>
            <person name="Sancelme M."/>
            <person name="Vuilleumier S."/>
            <person name="Grigoriev I.V."/>
            <person name="Amato P."/>
            <person name="Bringel F."/>
        </authorList>
    </citation>
    <scope>NUCLEOTIDE SEQUENCE</scope>
    <source>
        <strain evidence="6">PDD-24b-2</strain>
    </source>
</reference>
<keyword evidence="5" id="KW-0539">Nucleus</keyword>
<dbReference type="GO" id="GO:0006261">
    <property type="term" value="P:DNA-templated DNA replication"/>
    <property type="evidence" value="ECO:0007669"/>
    <property type="project" value="TreeGrafter"/>
</dbReference>
<dbReference type="GO" id="GO:0120330">
    <property type="term" value="C:rixosome complex"/>
    <property type="evidence" value="ECO:0007669"/>
    <property type="project" value="UniProtKB-UniRule"/>
</dbReference>
<comment type="subcellular location">
    <subcellularLocation>
        <location evidence="5">Nucleus</location>
    </subcellularLocation>
</comment>
<dbReference type="Pfam" id="PF00400">
    <property type="entry name" value="WD40"/>
    <property type="match status" value="3"/>
</dbReference>
<evidence type="ECO:0000256" key="3">
    <source>
        <dbReference type="ARBA" id="ARBA00022737"/>
    </source>
</evidence>
<dbReference type="PANTHER" id="PTHR18763">
    <property type="entry name" value="WD-REPEAT PROTEIN 18"/>
    <property type="match status" value="1"/>
</dbReference>
<dbReference type="GO" id="GO:0006364">
    <property type="term" value="P:rRNA processing"/>
    <property type="evidence" value="ECO:0007669"/>
    <property type="project" value="UniProtKB-UniRule"/>
</dbReference>
<gene>
    <name evidence="6" type="ORF">MKK02DRAFT_27578</name>
</gene>
<dbReference type="PANTHER" id="PTHR18763:SF0">
    <property type="entry name" value="WD REPEAT-CONTAINING PROTEIN 18"/>
    <property type="match status" value="1"/>
</dbReference>
<comment type="similarity">
    <text evidence="1 5">Belongs to the WD repeat IPI3/WDR18 family.</text>
</comment>
<sequence>MPPQEIILSSCSGEASSSSAPGRSVSAPAIHTHDLLSAAPLHAFKTSTAGPASTSFVPSQHGVGGAVFAVQEGKALAHVWAWQKDQMHLKLHLPEKLSCFAVSPNGCWAVGGSPSGQIYLWEISSGMLLSSFTGHYRTVSSLTFTNDSHMLLSASLDSSVHVYLVSRLVAEDDSGPVGKPYGTLKDHTLGIRAVAVGKTAGAHGGRCWTASDDGTVKIWSLHPPFDLLTTFSLPQSVVPTTLAVDPTERFFYIGTSTGDVYHVPLFRHRAMLGASSGVGGSIEAIGGGGQGSASIKTSPSVISTKSPITALALSLSCTHLLAGTQSGDIHIHALPSHQHLRTLSSHSGPITHLSVLLRPPDLVGASAQTKSDEWPLMEVKPFERMRAGAAARDMREVGIVLRSKGTESALEKLRLQPKSQGGARAAESTTDTSTQIANLESENKKLKASLDRAMKVNEKMWAGVVNMKLDGGAEAGS</sequence>
<dbReference type="Proteomes" id="UP001164286">
    <property type="component" value="Unassembled WGS sequence"/>
</dbReference>
<dbReference type="GeneID" id="77726571"/>
<keyword evidence="3" id="KW-0677">Repeat</keyword>
<comment type="subunit">
    <text evidence="5">Component of the RIX1 complex, composed of IPI1, RIX1/IPI2 and IPI3 in a 1:2:2 stoichiometry. The complex interacts (via RIX1) with MDN1 (via its hexameric AAA ATPase ring) and the pre-60S ribosome particles.</text>
</comment>
<dbReference type="EMBL" id="JAKWFO010000005">
    <property type="protein sequence ID" value="KAI9636629.1"/>
    <property type="molecule type" value="Genomic_DNA"/>
</dbReference>
<dbReference type="SUPFAM" id="SSF50978">
    <property type="entry name" value="WD40 repeat-like"/>
    <property type="match status" value="1"/>
</dbReference>
<evidence type="ECO:0000256" key="5">
    <source>
        <dbReference type="RuleBase" id="RU369067"/>
    </source>
</evidence>
<organism evidence="6 7">
    <name type="scientific">Dioszegia hungarica</name>
    <dbReference type="NCBI Taxonomy" id="4972"/>
    <lineage>
        <taxon>Eukaryota</taxon>
        <taxon>Fungi</taxon>
        <taxon>Dikarya</taxon>
        <taxon>Basidiomycota</taxon>
        <taxon>Agaricomycotina</taxon>
        <taxon>Tremellomycetes</taxon>
        <taxon>Tremellales</taxon>
        <taxon>Bulleribasidiaceae</taxon>
        <taxon>Dioszegia</taxon>
    </lineage>
</organism>
<dbReference type="RefSeq" id="XP_052946406.1">
    <property type="nucleotide sequence ID" value="XM_053087370.1"/>
</dbReference>
<dbReference type="AlphaFoldDB" id="A0AA38LWG5"/>
<dbReference type="PROSITE" id="PS50294">
    <property type="entry name" value="WD_REPEATS_REGION"/>
    <property type="match status" value="1"/>
</dbReference>
<evidence type="ECO:0000313" key="7">
    <source>
        <dbReference type="Proteomes" id="UP001164286"/>
    </source>
</evidence>
<feature type="repeat" description="WD" evidence="4">
    <location>
        <begin position="132"/>
        <end position="163"/>
    </location>
</feature>